<proteinExistence type="predicted"/>
<evidence type="ECO:0000313" key="3">
    <source>
        <dbReference type="Proteomes" id="UP000041770"/>
    </source>
</evidence>
<dbReference type="AlphaFoldDB" id="A0A655SB49"/>
<dbReference type="Proteomes" id="UP000044806">
    <property type="component" value="Unassembled WGS sequence"/>
</dbReference>
<sequence>MSKAHHKTTDRFIDFFGLAIHFGNINPDRLLIFELGQTAIEALPDFHHVDALSKRDPHVKRELTVKGDNVTWNFHVATFNFGHIA</sequence>
<evidence type="ECO:0000313" key="2">
    <source>
        <dbReference type="EMBL" id="CSC14791.1"/>
    </source>
</evidence>
<dbReference type="EMBL" id="CWOW01000006">
    <property type="protein sequence ID" value="CSA38196.1"/>
    <property type="molecule type" value="Genomic_DNA"/>
</dbReference>
<reference evidence="3 4" key="1">
    <citation type="submission" date="2015-07" db="EMBL/GenBank/DDBJ databases">
        <authorList>
            <consortium name="Pathogen Informatics"/>
        </authorList>
    </citation>
    <scope>NUCLEOTIDE SEQUENCE [LARGE SCALE GENOMIC DNA]</scope>
    <source>
        <strain evidence="2 3">A316</strain>
        <strain evidence="1 4">A51</strain>
    </source>
</reference>
<name>A0A655SB49_VIBCL</name>
<evidence type="ECO:0000313" key="4">
    <source>
        <dbReference type="Proteomes" id="UP000044806"/>
    </source>
</evidence>
<dbReference type="EMBL" id="CWQY01000003">
    <property type="protein sequence ID" value="CSC14791.1"/>
    <property type="molecule type" value="Genomic_DNA"/>
</dbReference>
<dbReference type="Proteomes" id="UP000041770">
    <property type="component" value="Unassembled WGS sequence"/>
</dbReference>
<gene>
    <name evidence="1" type="ORF">ERS013165_01435</name>
    <name evidence="2" type="ORF">ERS013200_00674</name>
</gene>
<accession>A0A655SB49</accession>
<protein>
    <submittedName>
        <fullName evidence="1">Uncharacterized protein</fullName>
    </submittedName>
</protein>
<organism evidence="1 4">
    <name type="scientific">Vibrio cholerae</name>
    <dbReference type="NCBI Taxonomy" id="666"/>
    <lineage>
        <taxon>Bacteria</taxon>
        <taxon>Pseudomonadati</taxon>
        <taxon>Pseudomonadota</taxon>
        <taxon>Gammaproteobacteria</taxon>
        <taxon>Vibrionales</taxon>
        <taxon>Vibrionaceae</taxon>
        <taxon>Vibrio</taxon>
    </lineage>
</organism>
<evidence type="ECO:0000313" key="1">
    <source>
        <dbReference type="EMBL" id="CSA38196.1"/>
    </source>
</evidence>